<dbReference type="Proteomes" id="UP000076761">
    <property type="component" value="Unassembled WGS sequence"/>
</dbReference>
<protein>
    <submittedName>
        <fullName evidence="1">Uncharacterized protein</fullName>
    </submittedName>
</protein>
<gene>
    <name evidence="1" type="ORF">NEOLEDRAFT_1071484</name>
</gene>
<evidence type="ECO:0000313" key="2">
    <source>
        <dbReference type="Proteomes" id="UP000076761"/>
    </source>
</evidence>
<keyword evidence="2" id="KW-1185">Reference proteome</keyword>
<sequence length="79" mass="8883">MRDNASARMFSVPGTCSTLKSNSEIFSSQRACRPVRFLWPIRCIKPLWSVSQRNLAPWRMSLCRSIDSTPANISCSCTA</sequence>
<dbReference type="AlphaFoldDB" id="A0A165QIC7"/>
<accession>A0A165QIC7</accession>
<proteinExistence type="predicted"/>
<dbReference type="EMBL" id="KV425595">
    <property type="protein sequence ID" value="KZT22472.1"/>
    <property type="molecule type" value="Genomic_DNA"/>
</dbReference>
<dbReference type="InParanoid" id="A0A165QIC7"/>
<organism evidence="1 2">
    <name type="scientific">Neolentinus lepideus HHB14362 ss-1</name>
    <dbReference type="NCBI Taxonomy" id="1314782"/>
    <lineage>
        <taxon>Eukaryota</taxon>
        <taxon>Fungi</taxon>
        <taxon>Dikarya</taxon>
        <taxon>Basidiomycota</taxon>
        <taxon>Agaricomycotina</taxon>
        <taxon>Agaricomycetes</taxon>
        <taxon>Gloeophyllales</taxon>
        <taxon>Gloeophyllaceae</taxon>
        <taxon>Neolentinus</taxon>
    </lineage>
</organism>
<evidence type="ECO:0000313" key="1">
    <source>
        <dbReference type="EMBL" id="KZT22472.1"/>
    </source>
</evidence>
<reference evidence="1 2" key="1">
    <citation type="journal article" date="2016" name="Mol. Biol. Evol.">
        <title>Comparative Genomics of Early-Diverging Mushroom-Forming Fungi Provides Insights into the Origins of Lignocellulose Decay Capabilities.</title>
        <authorList>
            <person name="Nagy L.G."/>
            <person name="Riley R."/>
            <person name="Tritt A."/>
            <person name="Adam C."/>
            <person name="Daum C."/>
            <person name="Floudas D."/>
            <person name="Sun H."/>
            <person name="Yadav J.S."/>
            <person name="Pangilinan J."/>
            <person name="Larsson K.H."/>
            <person name="Matsuura K."/>
            <person name="Barry K."/>
            <person name="Labutti K."/>
            <person name="Kuo R."/>
            <person name="Ohm R.A."/>
            <person name="Bhattacharya S.S."/>
            <person name="Shirouzu T."/>
            <person name="Yoshinaga Y."/>
            <person name="Martin F.M."/>
            <person name="Grigoriev I.V."/>
            <person name="Hibbett D.S."/>
        </authorList>
    </citation>
    <scope>NUCLEOTIDE SEQUENCE [LARGE SCALE GENOMIC DNA]</scope>
    <source>
        <strain evidence="1 2">HHB14362 ss-1</strain>
    </source>
</reference>
<name>A0A165QIC7_9AGAM</name>